<dbReference type="PROSITE" id="PS50850">
    <property type="entry name" value="MFS"/>
    <property type="match status" value="1"/>
</dbReference>
<dbReference type="InterPro" id="IPR036259">
    <property type="entry name" value="MFS_trans_sf"/>
</dbReference>
<dbReference type="eggNOG" id="KOG2615">
    <property type="taxonomic scope" value="Eukaryota"/>
</dbReference>
<feature type="transmembrane region" description="Helical" evidence="7">
    <location>
        <begin position="233"/>
        <end position="257"/>
    </location>
</feature>
<dbReference type="OrthoDB" id="10262656at2759"/>
<dbReference type="CDD" id="cd17330">
    <property type="entry name" value="MFS_SLC46_TetA_like"/>
    <property type="match status" value="1"/>
</dbReference>
<dbReference type="InterPro" id="IPR011701">
    <property type="entry name" value="MFS"/>
</dbReference>
<evidence type="ECO:0000256" key="4">
    <source>
        <dbReference type="ARBA" id="ARBA00022989"/>
    </source>
</evidence>
<evidence type="ECO:0000256" key="5">
    <source>
        <dbReference type="ARBA" id="ARBA00023136"/>
    </source>
</evidence>
<evidence type="ECO:0000259" key="8">
    <source>
        <dbReference type="PROSITE" id="PS50850"/>
    </source>
</evidence>
<organism evidence="10">
    <name type="scientific">Metarhizium acridum (strain CQMa 102)</name>
    <dbReference type="NCBI Taxonomy" id="655827"/>
    <lineage>
        <taxon>Eukaryota</taxon>
        <taxon>Fungi</taxon>
        <taxon>Dikarya</taxon>
        <taxon>Ascomycota</taxon>
        <taxon>Pezizomycotina</taxon>
        <taxon>Sordariomycetes</taxon>
        <taxon>Hypocreomycetidae</taxon>
        <taxon>Hypocreales</taxon>
        <taxon>Clavicipitaceae</taxon>
        <taxon>Metarhizium</taxon>
    </lineage>
</organism>
<dbReference type="Proteomes" id="UP000002499">
    <property type="component" value="Unassembled WGS sequence"/>
</dbReference>
<feature type="domain" description="Major facilitator superfamily (MFS) profile" evidence="8">
    <location>
        <begin position="63"/>
        <end position="541"/>
    </location>
</feature>
<feature type="transmembrane region" description="Helical" evidence="7">
    <location>
        <begin position="477"/>
        <end position="498"/>
    </location>
</feature>
<feature type="transmembrane region" description="Helical" evidence="7">
    <location>
        <begin position="194"/>
        <end position="213"/>
    </location>
</feature>
<evidence type="ECO:0000256" key="6">
    <source>
        <dbReference type="SAM" id="MobiDB-lite"/>
    </source>
</evidence>
<evidence type="ECO:0000256" key="7">
    <source>
        <dbReference type="SAM" id="Phobius"/>
    </source>
</evidence>
<feature type="transmembrane region" description="Helical" evidence="7">
    <location>
        <begin position="133"/>
        <end position="150"/>
    </location>
</feature>
<dbReference type="SUPFAM" id="SSF103473">
    <property type="entry name" value="MFS general substrate transporter"/>
    <property type="match status" value="1"/>
</dbReference>
<feature type="transmembrane region" description="Helical" evidence="7">
    <location>
        <begin position="415"/>
        <end position="434"/>
    </location>
</feature>
<reference evidence="9 10" key="1">
    <citation type="journal article" date="2011" name="PLoS Genet.">
        <title>Genome sequencing and comparative transcriptomics of the model entomopathogenic fungi Metarhizium anisopliae and M. acridum.</title>
        <authorList>
            <person name="Gao Q."/>
            <person name="Jin K."/>
            <person name="Ying S.H."/>
            <person name="Zhang Y."/>
            <person name="Xiao G."/>
            <person name="Shang Y."/>
            <person name="Duan Z."/>
            <person name="Hu X."/>
            <person name="Xie X.Q."/>
            <person name="Zhou G."/>
            <person name="Peng G."/>
            <person name="Luo Z."/>
            <person name="Huang W."/>
            <person name="Wang B."/>
            <person name="Fang W."/>
            <person name="Wang S."/>
            <person name="Zhong Y."/>
            <person name="Ma L.J."/>
            <person name="St Leger R.J."/>
            <person name="Zhao G.P."/>
            <person name="Pei Y."/>
            <person name="Feng M.G."/>
            <person name="Xia Y."/>
            <person name="Wang C."/>
        </authorList>
    </citation>
    <scope>NUCLEOTIDE SEQUENCE [LARGE SCALE GENOMIC DNA]</scope>
    <source>
        <strain evidence="9 10">CQMa 102</strain>
    </source>
</reference>
<dbReference type="InParanoid" id="E9EC17"/>
<feature type="transmembrane region" description="Helical" evidence="7">
    <location>
        <begin position="446"/>
        <end position="470"/>
    </location>
</feature>
<accession>E9EC17</accession>
<keyword evidence="3 7" id="KW-0812">Transmembrane</keyword>
<keyword evidence="10" id="KW-1185">Reference proteome</keyword>
<dbReference type="Gene3D" id="1.20.1250.20">
    <property type="entry name" value="MFS general substrate transporter like domains"/>
    <property type="match status" value="1"/>
</dbReference>
<feature type="transmembrane region" description="Helical" evidence="7">
    <location>
        <begin position="384"/>
        <end position="403"/>
    </location>
</feature>
<dbReference type="OMA" id="PWKELQP"/>
<evidence type="ECO:0000256" key="3">
    <source>
        <dbReference type="ARBA" id="ARBA00022692"/>
    </source>
</evidence>
<sequence length="601" mass="65964">MGHLLFNLPSLTVSSTQTDSPSLRRDATRRAAPFVFVSQHLAPKNMSDDDLHTPPRPKLPWQQLTILAVARFAEPIATTSIYPYLPQMVRDFGVEETEVAKWAGLTSAVFSVFQSFAAVPWGKIADSWGRKPSLITGLVCTMACFIVWGVSTSLPMAITVRAIQGASNGNVGIIRTMVAELVPEKELQPRAFSIMPLVWSLGSVVGPAFGGFFADPAKQYPSVFGGVWFFEKFPYALPNLIATVFFLISVTSATLFLKETLTAKRDERDWGLLFGKRLGRALKWNRRRDRRRRSFVDGEATAPLVPNQIRHKKGHDSSTPGSLEIFTQQSSLITLAYFFLAFHSVAYDQNVTVFLNYPVKEHTPENTRLPFYFNGGFGLESGRIGTIFMLYGITCGLVQFILFSPMVTRWGVLNCYKACLVGVIMPMVYILTPYTSLFPTSETRLMGLAFVLMLKAFSIIVAFPAVTILLTNSAKSLRILGTLNGFVTMFSGFGRALGPASTGLAFTWGAKHGYVVTAYFFLAVMAVLGAIPVFWVVEGNGPTASVENSDTEDNGTPVSSRILVDESAIDDSDVESHESEPLLGNSKKGAPYGAAKTRLQN</sequence>
<evidence type="ECO:0000256" key="1">
    <source>
        <dbReference type="ARBA" id="ARBA00004141"/>
    </source>
</evidence>
<evidence type="ECO:0000313" key="10">
    <source>
        <dbReference type="Proteomes" id="UP000002499"/>
    </source>
</evidence>
<dbReference type="GO" id="GO:0016020">
    <property type="term" value="C:membrane"/>
    <property type="evidence" value="ECO:0007669"/>
    <property type="project" value="UniProtKB-SubCell"/>
</dbReference>
<keyword evidence="2" id="KW-0813">Transport</keyword>
<keyword evidence="5 7" id="KW-0472">Membrane</keyword>
<dbReference type="AlphaFoldDB" id="E9EC17"/>
<feature type="transmembrane region" description="Helical" evidence="7">
    <location>
        <begin position="518"/>
        <end position="537"/>
    </location>
</feature>
<feature type="transmembrane region" description="Helical" evidence="7">
    <location>
        <begin position="330"/>
        <end position="347"/>
    </location>
</feature>
<dbReference type="HOGENOM" id="CLU_001265_54_5_1"/>
<dbReference type="GO" id="GO:0022857">
    <property type="term" value="F:transmembrane transporter activity"/>
    <property type="evidence" value="ECO:0007669"/>
    <property type="project" value="InterPro"/>
</dbReference>
<dbReference type="Pfam" id="PF07690">
    <property type="entry name" value="MFS_1"/>
    <property type="match status" value="1"/>
</dbReference>
<dbReference type="PANTHER" id="PTHR23504">
    <property type="entry name" value="MAJOR FACILITATOR SUPERFAMILY DOMAIN-CONTAINING PROTEIN 10"/>
    <property type="match status" value="1"/>
</dbReference>
<comment type="subcellular location">
    <subcellularLocation>
        <location evidence="1">Membrane</location>
        <topology evidence="1">Multi-pass membrane protein</topology>
    </subcellularLocation>
</comment>
<dbReference type="EMBL" id="GL698544">
    <property type="protein sequence ID" value="EFY86553.1"/>
    <property type="molecule type" value="Genomic_DNA"/>
</dbReference>
<evidence type="ECO:0000313" key="9">
    <source>
        <dbReference type="EMBL" id="EFY86553.1"/>
    </source>
</evidence>
<evidence type="ECO:0000256" key="2">
    <source>
        <dbReference type="ARBA" id="ARBA00022448"/>
    </source>
</evidence>
<dbReference type="PANTHER" id="PTHR23504:SF8">
    <property type="entry name" value="TRANSPORTER, PUTATIVE (AFU_ORTHOLOGUE AFUA_1G03730)-RELATED"/>
    <property type="match status" value="1"/>
</dbReference>
<keyword evidence="4 7" id="KW-1133">Transmembrane helix</keyword>
<gene>
    <name evidence="9" type="ORF">MAC_07415</name>
</gene>
<protein>
    <submittedName>
        <fullName evidence="9">Major Facilitator Superfamily protein</fullName>
    </submittedName>
</protein>
<dbReference type="InterPro" id="IPR020846">
    <property type="entry name" value="MFS_dom"/>
</dbReference>
<proteinExistence type="predicted"/>
<feature type="region of interest" description="Disordered" evidence="6">
    <location>
        <begin position="570"/>
        <end position="601"/>
    </location>
</feature>
<name>E9EC17_METAQ</name>